<name>A0A0D2BFJ4_9EURO</name>
<evidence type="ECO:0000313" key="4">
    <source>
        <dbReference type="Proteomes" id="UP000053342"/>
    </source>
</evidence>
<dbReference type="Pfam" id="PF17111">
    <property type="entry name" value="PigL_N"/>
    <property type="match status" value="2"/>
</dbReference>
<dbReference type="RefSeq" id="XP_016256487.1">
    <property type="nucleotide sequence ID" value="XM_016413139.1"/>
</dbReference>
<accession>A0A0D2BFJ4</accession>
<dbReference type="InterPro" id="IPR031348">
    <property type="entry name" value="PigL_N"/>
</dbReference>
<reference evidence="3 4" key="1">
    <citation type="submission" date="2015-01" db="EMBL/GenBank/DDBJ databases">
        <title>The Genome Sequence of Exophiala oligosperma CBS72588.</title>
        <authorList>
            <consortium name="The Broad Institute Genomics Platform"/>
            <person name="Cuomo C."/>
            <person name="de Hoog S."/>
            <person name="Gorbushina A."/>
            <person name="Stielow B."/>
            <person name="Teixiera M."/>
            <person name="Abouelleil A."/>
            <person name="Chapman S.B."/>
            <person name="Priest M."/>
            <person name="Young S.K."/>
            <person name="Wortman J."/>
            <person name="Nusbaum C."/>
            <person name="Birren B."/>
        </authorList>
    </citation>
    <scope>NUCLEOTIDE SEQUENCE [LARGE SCALE GENOMIC DNA]</scope>
    <source>
        <strain evidence="3 4">CBS 72588</strain>
    </source>
</reference>
<dbReference type="GeneID" id="27363530"/>
<evidence type="ECO:0000256" key="1">
    <source>
        <dbReference type="SAM" id="MobiDB-lite"/>
    </source>
</evidence>
<feature type="domain" description="Azaphilone pigments biosynthesis cluster protein L N-terminal" evidence="2">
    <location>
        <begin position="238"/>
        <end position="304"/>
    </location>
</feature>
<evidence type="ECO:0000313" key="3">
    <source>
        <dbReference type="EMBL" id="KIW36272.1"/>
    </source>
</evidence>
<gene>
    <name evidence="3" type="ORF">PV06_11456</name>
</gene>
<dbReference type="STRING" id="215243.A0A0D2BFJ4"/>
<feature type="compositionally biased region" description="Polar residues" evidence="1">
    <location>
        <begin position="412"/>
        <end position="428"/>
    </location>
</feature>
<dbReference type="RefSeq" id="XP_016256488.1">
    <property type="nucleotide sequence ID" value="XM_016413140.1"/>
</dbReference>
<sequence>MAEPIGLASGLLALASFAFQSSLTLYNTLRSFQSHPKRVRDLLEELETLSGVLSPLNETISATTDEALSALDLPLLRCGNSCKEFEQEIIKCTSRSVGRRTSFRDWAKLKYMGEDIDGFRRLLAGYKLTISIALTDANLRKSAVTAEALEGYQDLIKTTTADLEAHLASIDEKLEAAFEHAMPESDADAAEKQLIKDEQLSTRRCLQICARLSEHINQIQLTPRDSASGIAESDTFPEQVTNQGLQECKNSLYKTAAKLETHLHDLMDRMVSKSKTAGISAEDLTDLTRLREEWETTRQCMEICSQADHHLKENISTIDNYATGDAIQSMVSTDGNIIHGRNRGLGWRTRQVGGHLNDISLQQLSRDMASINERHIQSNLSTSQSDMSSASDDAVGHATVSDFRERYGQGFKLTSRSTPTISGTGSGR</sequence>
<dbReference type="OrthoDB" id="5068804at2759"/>
<evidence type="ECO:0000259" key="2">
    <source>
        <dbReference type="Pfam" id="PF17111"/>
    </source>
</evidence>
<proteinExistence type="predicted"/>
<dbReference type="EMBL" id="KN847364">
    <property type="protein sequence ID" value="KIW36272.1"/>
    <property type="molecule type" value="Genomic_DNA"/>
</dbReference>
<dbReference type="VEuPathDB" id="FungiDB:PV06_11456"/>
<dbReference type="HOGENOM" id="CLU_032923_1_0_1"/>
<feature type="region of interest" description="Disordered" evidence="1">
    <location>
        <begin position="406"/>
        <end position="428"/>
    </location>
</feature>
<protein>
    <recommendedName>
        <fullName evidence="2">Azaphilone pigments biosynthesis cluster protein L N-terminal domain-containing protein</fullName>
    </recommendedName>
</protein>
<dbReference type="AlphaFoldDB" id="A0A0D2BFJ4"/>
<keyword evidence="4" id="KW-1185">Reference proteome</keyword>
<feature type="domain" description="Azaphilone pigments biosynthesis cluster protein L N-terminal" evidence="2">
    <location>
        <begin position="2"/>
        <end position="210"/>
    </location>
</feature>
<dbReference type="EMBL" id="KN847364">
    <property type="protein sequence ID" value="KIW36271.1"/>
    <property type="molecule type" value="Genomic_DNA"/>
</dbReference>
<dbReference type="Proteomes" id="UP000053342">
    <property type="component" value="Unassembled WGS sequence"/>
</dbReference>
<organism evidence="3 4">
    <name type="scientific">Exophiala oligosperma</name>
    <dbReference type="NCBI Taxonomy" id="215243"/>
    <lineage>
        <taxon>Eukaryota</taxon>
        <taxon>Fungi</taxon>
        <taxon>Dikarya</taxon>
        <taxon>Ascomycota</taxon>
        <taxon>Pezizomycotina</taxon>
        <taxon>Eurotiomycetes</taxon>
        <taxon>Chaetothyriomycetidae</taxon>
        <taxon>Chaetothyriales</taxon>
        <taxon>Herpotrichiellaceae</taxon>
        <taxon>Exophiala</taxon>
    </lineage>
</organism>